<reference evidence="1" key="1">
    <citation type="submission" date="2022-04" db="EMBL/GenBank/DDBJ databases">
        <title>Genome of the entomopathogenic fungus Entomophthora muscae.</title>
        <authorList>
            <person name="Elya C."/>
            <person name="Lovett B.R."/>
            <person name="Lee E."/>
            <person name="Macias A.M."/>
            <person name="Hajek A.E."/>
            <person name="De Bivort B.L."/>
            <person name="Kasson M.T."/>
            <person name="De Fine Licht H.H."/>
            <person name="Stajich J.E."/>
        </authorList>
    </citation>
    <scope>NUCLEOTIDE SEQUENCE</scope>
    <source>
        <strain evidence="1">Berkeley</strain>
    </source>
</reference>
<dbReference type="Proteomes" id="UP001165960">
    <property type="component" value="Unassembled WGS sequence"/>
</dbReference>
<comment type="caution">
    <text evidence="1">The sequence shown here is derived from an EMBL/GenBank/DDBJ whole genome shotgun (WGS) entry which is preliminary data.</text>
</comment>
<name>A0ACC2TST9_9FUNG</name>
<dbReference type="EMBL" id="QTSX02002189">
    <property type="protein sequence ID" value="KAJ9077613.1"/>
    <property type="molecule type" value="Genomic_DNA"/>
</dbReference>
<sequence length="200" mass="23406">MISFPVAQLKAFSSLPHQKRSLSTLCLIFQEVFKEEVDKVEFFCHSRLKHCKSIFQQITMSFFELKYPPTLATSNSRARNSHYQDDQTTRSLSRKGLNSTSQISSRICVFRLEKSLGLSLAVYKIFKKHDKLTSKIVGLFPDAFGAERLAYSEEILLVTKQERKFYYRFKDDANYLLEEVQHLQHELNRLTIRKRQDGLV</sequence>
<protein>
    <submittedName>
        <fullName evidence="1">Uncharacterized protein</fullName>
    </submittedName>
</protein>
<keyword evidence="2" id="KW-1185">Reference proteome</keyword>
<proteinExistence type="predicted"/>
<evidence type="ECO:0000313" key="2">
    <source>
        <dbReference type="Proteomes" id="UP001165960"/>
    </source>
</evidence>
<evidence type="ECO:0000313" key="1">
    <source>
        <dbReference type="EMBL" id="KAJ9077613.1"/>
    </source>
</evidence>
<organism evidence="1 2">
    <name type="scientific">Entomophthora muscae</name>
    <dbReference type="NCBI Taxonomy" id="34485"/>
    <lineage>
        <taxon>Eukaryota</taxon>
        <taxon>Fungi</taxon>
        <taxon>Fungi incertae sedis</taxon>
        <taxon>Zoopagomycota</taxon>
        <taxon>Entomophthoromycotina</taxon>
        <taxon>Entomophthoromycetes</taxon>
        <taxon>Entomophthorales</taxon>
        <taxon>Entomophthoraceae</taxon>
        <taxon>Entomophthora</taxon>
    </lineage>
</organism>
<gene>
    <name evidence="1" type="ORF">DSO57_1015234</name>
</gene>
<accession>A0ACC2TST9</accession>